<dbReference type="EMBL" id="CP109135">
    <property type="protein sequence ID" value="WSD20647.1"/>
    <property type="molecule type" value="Genomic_DNA"/>
</dbReference>
<accession>A0ABZ1HPW9</accession>
<gene>
    <name evidence="3" type="ORF">OHB35_49510</name>
</gene>
<dbReference type="PANTHER" id="PTHR22946:SF12">
    <property type="entry name" value="CONIDIAL PIGMENT BIOSYNTHESIS PROTEIN AYG1 (AFU_ORTHOLOGUE AFUA_2G17550)"/>
    <property type="match status" value="1"/>
</dbReference>
<keyword evidence="2 3" id="KW-0378">Hydrolase</keyword>
<evidence type="ECO:0000256" key="2">
    <source>
        <dbReference type="ARBA" id="ARBA00022801"/>
    </source>
</evidence>
<evidence type="ECO:0000313" key="4">
    <source>
        <dbReference type="Proteomes" id="UP001340816"/>
    </source>
</evidence>
<proteinExistence type="inferred from homology"/>
<keyword evidence="4" id="KW-1185">Reference proteome</keyword>
<dbReference type="InterPro" id="IPR050261">
    <property type="entry name" value="FrsA_esterase"/>
</dbReference>
<name>A0ABZ1HPW9_STRPH</name>
<dbReference type="RefSeq" id="WP_326762290.1">
    <property type="nucleotide sequence ID" value="NZ_CP109135.1"/>
</dbReference>
<dbReference type="SUPFAM" id="SSF53474">
    <property type="entry name" value="alpha/beta-Hydrolases"/>
    <property type="match status" value="1"/>
</dbReference>
<protein>
    <submittedName>
        <fullName evidence="3">Alpha/beta hydrolase</fullName>
    </submittedName>
</protein>
<organism evidence="3 4">
    <name type="scientific">Streptomyces phaeochromogenes</name>
    <dbReference type="NCBI Taxonomy" id="1923"/>
    <lineage>
        <taxon>Bacteria</taxon>
        <taxon>Bacillati</taxon>
        <taxon>Actinomycetota</taxon>
        <taxon>Actinomycetes</taxon>
        <taxon>Kitasatosporales</taxon>
        <taxon>Streptomycetaceae</taxon>
        <taxon>Streptomyces</taxon>
        <taxon>Streptomyces phaeochromogenes group</taxon>
    </lineage>
</organism>
<dbReference type="InterPro" id="IPR010520">
    <property type="entry name" value="FrsA-like"/>
</dbReference>
<sequence length="432" mass="46789">MRPVLFADDRQFWFETLRILGHAAYGGSDIGEVLTTAEAITSGDYDSWHDAWRATADRVAAQAEDSLAAGHRVSARDGMLRAATYYSTAEFFLHGNPDAPDDPRINDAYERGAACFATAAGLYRPAIEPVQIPYEGTVLEGWFYRPSLDGAPRPTEVMHNGFDGSAEELHCLGGLAALDRGYNALSFDGPGQPSAIHRRGLVLRPDWEHVVGPVLDHLETLPGVDHDRVALMGVSLGGMLAPRAATYEPRLAAVVVVDGVYDAAEALTGLLPVPRAEVERRTRADHDPAFDDLLDRAAADSPTLRWAFGHGRYATGSATSREFLARYLDYHLRDGVAERVSCPVLVCSAGDDLFFAGDGTTKPQPQELYDHLTAPAHLQHFTAAEGADAHGHSGAERLAMACVFDWLDTTLGHADGSRHHHNTSAQQLTETS</sequence>
<dbReference type="Proteomes" id="UP001340816">
    <property type="component" value="Chromosome"/>
</dbReference>
<evidence type="ECO:0000313" key="3">
    <source>
        <dbReference type="EMBL" id="WSD20647.1"/>
    </source>
</evidence>
<dbReference type="PANTHER" id="PTHR22946">
    <property type="entry name" value="DIENELACTONE HYDROLASE DOMAIN-CONTAINING PROTEIN-RELATED"/>
    <property type="match status" value="1"/>
</dbReference>
<dbReference type="GO" id="GO:0016787">
    <property type="term" value="F:hydrolase activity"/>
    <property type="evidence" value="ECO:0007669"/>
    <property type="project" value="UniProtKB-KW"/>
</dbReference>
<evidence type="ECO:0000256" key="1">
    <source>
        <dbReference type="ARBA" id="ARBA00008645"/>
    </source>
</evidence>
<comment type="similarity">
    <text evidence="1">Belongs to the AB hydrolase superfamily.</text>
</comment>
<dbReference type="InterPro" id="IPR029058">
    <property type="entry name" value="AB_hydrolase_fold"/>
</dbReference>
<dbReference type="Pfam" id="PF06500">
    <property type="entry name" value="FrsA-like"/>
    <property type="match status" value="1"/>
</dbReference>
<dbReference type="Gene3D" id="3.40.50.1820">
    <property type="entry name" value="alpha/beta hydrolase"/>
    <property type="match status" value="1"/>
</dbReference>
<reference evidence="3 4" key="1">
    <citation type="submission" date="2022-10" db="EMBL/GenBank/DDBJ databases">
        <title>The complete genomes of actinobacterial strains from the NBC collection.</title>
        <authorList>
            <person name="Joergensen T.S."/>
            <person name="Alvarez Arevalo M."/>
            <person name="Sterndorff E.B."/>
            <person name="Faurdal D."/>
            <person name="Vuksanovic O."/>
            <person name="Mourched A.-S."/>
            <person name="Charusanti P."/>
            <person name="Shaw S."/>
            <person name="Blin K."/>
            <person name="Weber T."/>
        </authorList>
    </citation>
    <scope>NUCLEOTIDE SEQUENCE [LARGE SCALE GENOMIC DNA]</scope>
    <source>
        <strain evidence="3 4">NBC 01752</strain>
    </source>
</reference>
<dbReference type="Gene3D" id="1.20.1440.110">
    <property type="entry name" value="acylaminoacyl peptidase"/>
    <property type="match status" value="1"/>
</dbReference>